<dbReference type="GO" id="GO:0016747">
    <property type="term" value="F:acyltransferase activity, transferring groups other than amino-acyl groups"/>
    <property type="evidence" value="ECO:0007669"/>
    <property type="project" value="InterPro"/>
</dbReference>
<evidence type="ECO:0000256" key="1">
    <source>
        <dbReference type="ARBA" id="ARBA00022679"/>
    </source>
</evidence>
<keyword evidence="1" id="KW-0808">Transferase</keyword>
<feature type="domain" description="N-acetyltransferase" evidence="3">
    <location>
        <begin position="21"/>
        <end position="171"/>
    </location>
</feature>
<evidence type="ECO:0000256" key="2">
    <source>
        <dbReference type="ARBA" id="ARBA00023315"/>
    </source>
</evidence>
<sequence>MLTIKQLNTLDLNAYTQLCTLLIDCIEQGASLGFHAPANPDILQQYWQSVAQAMANKERQLFALYQEERLMATVQLSLCMKENGQHRAEVEKLLVHPNTQRKGYATILMRHMELSALENKRTLLVLDTQSGDKAELFYQAIGYTKVGEIPCYVTDKCGQLHSTSYYYKYLDSRESQ</sequence>
<dbReference type="SUPFAM" id="SSF55729">
    <property type="entry name" value="Acyl-CoA N-acyltransferases (Nat)"/>
    <property type="match status" value="1"/>
</dbReference>
<dbReference type="InterPro" id="IPR000182">
    <property type="entry name" value="GNAT_dom"/>
</dbReference>
<accession>A0A167K9X1</accession>
<dbReference type="AlphaFoldDB" id="A0A167K9X1"/>
<organism evidence="4 5">
    <name type="scientific">Pseudoalteromonas luteoviolacea CPMOR-1</name>
    <dbReference type="NCBI Taxonomy" id="1365248"/>
    <lineage>
        <taxon>Bacteria</taxon>
        <taxon>Pseudomonadati</taxon>
        <taxon>Pseudomonadota</taxon>
        <taxon>Gammaproteobacteria</taxon>
        <taxon>Alteromonadales</taxon>
        <taxon>Pseudoalteromonadaceae</taxon>
        <taxon>Pseudoalteromonas</taxon>
    </lineage>
</organism>
<dbReference type="CDD" id="cd04301">
    <property type="entry name" value="NAT_SF"/>
    <property type="match status" value="1"/>
</dbReference>
<dbReference type="Proteomes" id="UP000076486">
    <property type="component" value="Unassembled WGS sequence"/>
</dbReference>
<dbReference type="RefSeq" id="WP_063368499.1">
    <property type="nucleotide sequence ID" value="NZ_AUYC01000033.1"/>
</dbReference>
<dbReference type="Pfam" id="PF00583">
    <property type="entry name" value="Acetyltransf_1"/>
    <property type="match status" value="1"/>
</dbReference>
<comment type="caution">
    <text evidence="4">The sequence shown here is derived from an EMBL/GenBank/DDBJ whole genome shotgun (WGS) entry which is preliminary data.</text>
</comment>
<dbReference type="InterPro" id="IPR016181">
    <property type="entry name" value="Acyl_CoA_acyltransferase"/>
</dbReference>
<dbReference type="PROSITE" id="PS51186">
    <property type="entry name" value="GNAT"/>
    <property type="match status" value="1"/>
</dbReference>
<evidence type="ECO:0000259" key="3">
    <source>
        <dbReference type="PROSITE" id="PS51186"/>
    </source>
</evidence>
<proteinExistence type="predicted"/>
<dbReference type="Gene3D" id="3.40.630.30">
    <property type="match status" value="1"/>
</dbReference>
<dbReference type="PATRIC" id="fig|1365248.3.peg.3024"/>
<gene>
    <name evidence="4" type="ORF">N473_19790</name>
</gene>
<dbReference type="PANTHER" id="PTHR43877">
    <property type="entry name" value="AMINOALKYLPHOSPHONATE N-ACETYLTRANSFERASE-RELATED-RELATED"/>
    <property type="match status" value="1"/>
</dbReference>
<reference evidence="4 5" key="1">
    <citation type="submission" date="2013-07" db="EMBL/GenBank/DDBJ databases">
        <title>Comparative Genomic and Metabolomic Analysis of Twelve Strains of Pseudoalteromonas luteoviolacea.</title>
        <authorList>
            <person name="Vynne N.G."/>
            <person name="Mansson M."/>
            <person name="Gram L."/>
        </authorList>
    </citation>
    <scope>NUCLEOTIDE SEQUENCE [LARGE SCALE GENOMIC DNA]</scope>
    <source>
        <strain evidence="4 5">CPMOR-1</strain>
    </source>
</reference>
<protein>
    <recommendedName>
        <fullName evidence="3">N-acetyltransferase domain-containing protein</fullName>
    </recommendedName>
</protein>
<dbReference type="EMBL" id="AUYC01000033">
    <property type="protein sequence ID" value="KZN62350.1"/>
    <property type="molecule type" value="Genomic_DNA"/>
</dbReference>
<evidence type="ECO:0000313" key="4">
    <source>
        <dbReference type="EMBL" id="KZN62350.1"/>
    </source>
</evidence>
<dbReference type="InterPro" id="IPR050832">
    <property type="entry name" value="Bact_Acetyltransf"/>
</dbReference>
<name>A0A167K9X1_9GAMM</name>
<keyword evidence="2" id="KW-0012">Acyltransferase</keyword>
<evidence type="ECO:0000313" key="5">
    <source>
        <dbReference type="Proteomes" id="UP000076486"/>
    </source>
</evidence>